<dbReference type="GO" id="GO:0004764">
    <property type="term" value="F:shikimate 3-dehydrogenase (NADP+) activity"/>
    <property type="evidence" value="ECO:0007669"/>
    <property type="project" value="UniProtKB-UniRule"/>
</dbReference>
<dbReference type="GO" id="GO:0009423">
    <property type="term" value="P:chorismate biosynthetic process"/>
    <property type="evidence" value="ECO:0007669"/>
    <property type="project" value="UniProtKB-UniRule"/>
</dbReference>
<dbReference type="HAMAP" id="MF_00222">
    <property type="entry name" value="Shikimate_DH_AroE"/>
    <property type="match status" value="1"/>
</dbReference>
<dbReference type="InterPro" id="IPR013708">
    <property type="entry name" value="Shikimate_DH-bd_N"/>
</dbReference>
<feature type="binding site" evidence="8">
    <location>
        <position position="250"/>
    </location>
    <ligand>
        <name>shikimate</name>
        <dbReference type="ChEBI" id="CHEBI:36208"/>
    </ligand>
</feature>
<feature type="binding site" evidence="8">
    <location>
        <position position="66"/>
    </location>
    <ligand>
        <name>shikimate</name>
        <dbReference type="ChEBI" id="CHEBI:36208"/>
    </ligand>
</feature>
<evidence type="ECO:0000256" key="4">
    <source>
        <dbReference type="ARBA" id="ARBA00022857"/>
    </source>
</evidence>
<keyword evidence="13" id="KW-1185">Reference proteome</keyword>
<reference evidence="12" key="1">
    <citation type="submission" date="2022-03" db="EMBL/GenBank/DDBJ databases">
        <title>Pseudomonas marianensis sp. nov., a marine bacterium isolated from deep-sea sediments of the Mariana Trench.</title>
        <authorList>
            <person name="Wei Y."/>
        </authorList>
    </citation>
    <scope>NUCLEOTIDE SEQUENCE</scope>
    <source>
        <strain evidence="12">PS1</strain>
    </source>
</reference>
<dbReference type="NCBIfam" id="NF001310">
    <property type="entry name" value="PRK00258.1-2"/>
    <property type="match status" value="1"/>
</dbReference>
<dbReference type="InterPro" id="IPR011342">
    <property type="entry name" value="Shikimate_DH"/>
</dbReference>
<comment type="function">
    <text evidence="8">Involved in the biosynthesis of the chorismate, which leads to the biosynthesis of aromatic amino acids. Catalyzes the reversible NADPH linked reduction of 3-dehydroshikimate (DHSA) to yield shikimate (SA).</text>
</comment>
<evidence type="ECO:0000256" key="8">
    <source>
        <dbReference type="HAMAP-Rule" id="MF_00222"/>
    </source>
</evidence>
<dbReference type="InterPro" id="IPR046346">
    <property type="entry name" value="Aminoacid_DH-like_N_sf"/>
</dbReference>
<dbReference type="Pfam" id="PF18317">
    <property type="entry name" value="SDH_C"/>
    <property type="match status" value="1"/>
</dbReference>
<gene>
    <name evidence="8 12" type="primary">aroE</name>
    <name evidence="12" type="ORF">MST27_02870</name>
</gene>
<evidence type="ECO:0000259" key="11">
    <source>
        <dbReference type="Pfam" id="PF18317"/>
    </source>
</evidence>
<dbReference type="PANTHER" id="PTHR21089:SF1">
    <property type="entry name" value="BIFUNCTIONAL 3-DEHYDROQUINATE DEHYDRATASE_SHIKIMATE DEHYDROGENASE, CHLOROPLASTIC"/>
    <property type="match status" value="1"/>
</dbReference>
<comment type="caution">
    <text evidence="8">Lacks conserved residue(s) required for the propagation of feature annotation.</text>
</comment>
<evidence type="ECO:0000256" key="7">
    <source>
        <dbReference type="ARBA" id="ARBA00049442"/>
    </source>
</evidence>
<feature type="domain" description="Quinate/shikimate 5-dehydrogenase/glutamyl-tRNA reductase" evidence="9">
    <location>
        <begin position="115"/>
        <end position="196"/>
    </location>
</feature>
<dbReference type="SUPFAM" id="SSF51735">
    <property type="entry name" value="NAD(P)-binding Rossmann-fold domains"/>
    <property type="match status" value="1"/>
</dbReference>
<evidence type="ECO:0000256" key="5">
    <source>
        <dbReference type="ARBA" id="ARBA00023002"/>
    </source>
</evidence>
<dbReference type="NCBIfam" id="TIGR00507">
    <property type="entry name" value="aroE"/>
    <property type="match status" value="1"/>
</dbReference>
<evidence type="ECO:0000256" key="1">
    <source>
        <dbReference type="ARBA" id="ARBA00004871"/>
    </source>
</evidence>
<dbReference type="GO" id="GO:0050661">
    <property type="term" value="F:NADP binding"/>
    <property type="evidence" value="ECO:0007669"/>
    <property type="project" value="InterPro"/>
</dbReference>
<evidence type="ECO:0000256" key="3">
    <source>
        <dbReference type="ARBA" id="ARBA00022605"/>
    </source>
</evidence>
<dbReference type="SUPFAM" id="SSF53223">
    <property type="entry name" value="Aminoacid dehydrogenase-like, N-terminal domain"/>
    <property type="match status" value="1"/>
</dbReference>
<dbReference type="PANTHER" id="PTHR21089">
    <property type="entry name" value="SHIKIMATE DEHYDROGENASE"/>
    <property type="match status" value="1"/>
</dbReference>
<comment type="similarity">
    <text evidence="8">Belongs to the shikimate dehydrogenase family.</text>
</comment>
<feature type="binding site" evidence="8">
    <location>
        <begin position="20"/>
        <end position="22"/>
    </location>
    <ligand>
        <name>shikimate</name>
        <dbReference type="ChEBI" id="CHEBI:36208"/>
    </ligand>
</feature>
<accession>A0A9X1W0B4</accession>
<dbReference type="EMBL" id="JALGRD010000001">
    <property type="protein sequence ID" value="MCJ0972312.1"/>
    <property type="molecule type" value="Genomic_DNA"/>
</dbReference>
<feature type="binding site" evidence="8">
    <location>
        <position position="91"/>
    </location>
    <ligand>
        <name>shikimate</name>
        <dbReference type="ChEBI" id="CHEBI:36208"/>
    </ligand>
</feature>
<dbReference type="GO" id="GO:0019632">
    <property type="term" value="P:shikimate metabolic process"/>
    <property type="evidence" value="ECO:0007669"/>
    <property type="project" value="InterPro"/>
</dbReference>
<evidence type="ECO:0000313" key="12">
    <source>
        <dbReference type="EMBL" id="MCJ0972312.1"/>
    </source>
</evidence>
<dbReference type="InterPro" id="IPR036291">
    <property type="entry name" value="NAD(P)-bd_dom_sf"/>
</dbReference>
<feature type="binding site" evidence="8">
    <location>
        <position position="220"/>
    </location>
    <ligand>
        <name>NADP(+)</name>
        <dbReference type="ChEBI" id="CHEBI:58349"/>
    </ligand>
</feature>
<evidence type="ECO:0000259" key="9">
    <source>
        <dbReference type="Pfam" id="PF01488"/>
    </source>
</evidence>
<keyword evidence="3 8" id="KW-0028">Amino-acid biosynthesis</keyword>
<evidence type="ECO:0000256" key="2">
    <source>
        <dbReference type="ARBA" id="ARBA00012962"/>
    </source>
</evidence>
<dbReference type="AlphaFoldDB" id="A0A9X1W0B4"/>
<dbReference type="InterPro" id="IPR022893">
    <property type="entry name" value="Shikimate_DH_fam"/>
</dbReference>
<protein>
    <recommendedName>
        <fullName evidence="2 8">Shikimate dehydrogenase (NADP(+))</fullName>
        <shortName evidence="8">SDH</shortName>
        <ecNumber evidence="2 8">1.1.1.25</ecNumber>
    </recommendedName>
</protein>
<comment type="caution">
    <text evidence="12">The sequence shown here is derived from an EMBL/GenBank/DDBJ whole genome shotgun (WGS) entry which is preliminary data.</text>
</comment>
<dbReference type="Gene3D" id="3.40.50.10860">
    <property type="entry name" value="Leucine Dehydrogenase, chain A, domain 1"/>
    <property type="match status" value="1"/>
</dbReference>
<dbReference type="Gene3D" id="3.40.50.720">
    <property type="entry name" value="NAD(P)-binding Rossmann-like Domain"/>
    <property type="match status" value="1"/>
</dbReference>
<dbReference type="InterPro" id="IPR041121">
    <property type="entry name" value="SDH_C"/>
</dbReference>
<dbReference type="GO" id="GO:0008652">
    <property type="term" value="P:amino acid biosynthetic process"/>
    <property type="evidence" value="ECO:0007669"/>
    <property type="project" value="UniProtKB-KW"/>
</dbReference>
<dbReference type="GO" id="GO:0009073">
    <property type="term" value="P:aromatic amino acid family biosynthetic process"/>
    <property type="evidence" value="ECO:0007669"/>
    <property type="project" value="UniProtKB-KW"/>
</dbReference>
<name>A0A9X1W0B4_9GAMM</name>
<evidence type="ECO:0000256" key="6">
    <source>
        <dbReference type="ARBA" id="ARBA00023141"/>
    </source>
</evidence>
<keyword evidence="4 8" id="KW-0521">NADP</keyword>
<feature type="domain" description="SDH C-terminal" evidence="11">
    <location>
        <begin position="243"/>
        <end position="273"/>
    </location>
</feature>
<evidence type="ECO:0000259" key="10">
    <source>
        <dbReference type="Pfam" id="PF08501"/>
    </source>
</evidence>
<dbReference type="Pfam" id="PF08501">
    <property type="entry name" value="Shikimate_dh_N"/>
    <property type="match status" value="1"/>
</dbReference>
<feature type="active site" description="Proton acceptor" evidence="8">
    <location>
        <position position="70"/>
    </location>
</feature>
<dbReference type="EC" id="1.1.1.25" evidence="2 8"/>
<comment type="pathway">
    <text evidence="1 8">Metabolic intermediate biosynthesis; chorismate biosynthesis; chorismate from D-erythrose 4-phosphate and phosphoenolpyruvate: step 4/7.</text>
</comment>
<proteinExistence type="inferred from homology"/>
<feature type="binding site" evidence="8">
    <location>
        <position position="243"/>
    </location>
    <ligand>
        <name>NADP(+)</name>
        <dbReference type="ChEBI" id="CHEBI:58349"/>
    </ligand>
</feature>
<feature type="domain" description="Shikimate dehydrogenase substrate binding N-terminal" evidence="10">
    <location>
        <begin position="12"/>
        <end position="93"/>
    </location>
</feature>
<keyword evidence="6 8" id="KW-0057">Aromatic amino acid biosynthesis</keyword>
<feature type="binding site" evidence="8">
    <location>
        <begin position="156"/>
        <end position="161"/>
    </location>
    <ligand>
        <name>NADP(+)</name>
        <dbReference type="ChEBI" id="CHEBI:58349"/>
    </ligand>
</feature>
<organism evidence="12 13">
    <name type="scientific">Stutzerimonas marianensis</name>
    <dbReference type="NCBI Taxonomy" id="2929513"/>
    <lineage>
        <taxon>Bacteria</taxon>
        <taxon>Pseudomonadati</taxon>
        <taxon>Pseudomonadota</taxon>
        <taxon>Gammaproteobacteria</taxon>
        <taxon>Pseudomonadales</taxon>
        <taxon>Pseudomonadaceae</taxon>
        <taxon>Stutzerimonas</taxon>
    </lineage>
</organism>
<feature type="binding site" evidence="8">
    <location>
        <position position="107"/>
    </location>
    <ligand>
        <name>shikimate</name>
        <dbReference type="ChEBI" id="CHEBI:36208"/>
    </ligand>
</feature>
<dbReference type="Proteomes" id="UP001139682">
    <property type="component" value="Unassembled WGS sequence"/>
</dbReference>
<evidence type="ECO:0000313" key="13">
    <source>
        <dbReference type="Proteomes" id="UP001139682"/>
    </source>
</evidence>
<dbReference type="Pfam" id="PF01488">
    <property type="entry name" value="Shikimate_DH"/>
    <property type="match status" value="1"/>
</dbReference>
<sequence>MRRYFLTDRYGVFGNPIGHSKSPQIHRLFAEQTGQCLSYEPLLAPLEDFPGFARAFFQHGSGANVTVPFKEQAYRLADQLTARAQRAGAVNTLKKLDDGRLLGDNTDGVGLVRDLVDNAAQDLQGRRILLLGAGGAVRGVLEPLLAQRPRALVIANRTPAKAVALAEAFAELGPVRASTFAQLEGPFDLIINGTSASLGGDLPPLADTLIAAGQSLCYDMMYGAEPTPFCRWASERGAQARDGLGMLVEQAGAAFELWRGVRPETRPVLEKLRAELAAR</sequence>
<dbReference type="FunFam" id="3.40.50.10860:FF:000006">
    <property type="entry name" value="Shikimate dehydrogenase (NADP(+))"/>
    <property type="match status" value="1"/>
</dbReference>
<feature type="binding site" evidence="8">
    <location>
        <begin position="132"/>
        <end position="136"/>
    </location>
    <ligand>
        <name>NADP(+)</name>
        <dbReference type="ChEBI" id="CHEBI:58349"/>
    </ligand>
</feature>
<dbReference type="GO" id="GO:0005829">
    <property type="term" value="C:cytosol"/>
    <property type="evidence" value="ECO:0007669"/>
    <property type="project" value="TreeGrafter"/>
</dbReference>
<comment type="subunit">
    <text evidence="8">Homodimer.</text>
</comment>
<dbReference type="CDD" id="cd01065">
    <property type="entry name" value="NAD_bind_Shikimate_DH"/>
    <property type="match status" value="1"/>
</dbReference>
<comment type="catalytic activity">
    <reaction evidence="7 8">
        <text>shikimate + NADP(+) = 3-dehydroshikimate + NADPH + H(+)</text>
        <dbReference type="Rhea" id="RHEA:17737"/>
        <dbReference type="ChEBI" id="CHEBI:15378"/>
        <dbReference type="ChEBI" id="CHEBI:16630"/>
        <dbReference type="ChEBI" id="CHEBI:36208"/>
        <dbReference type="ChEBI" id="CHEBI:57783"/>
        <dbReference type="ChEBI" id="CHEBI:58349"/>
        <dbReference type="EC" id="1.1.1.25"/>
    </reaction>
</comment>
<feature type="binding site" evidence="8">
    <location>
        <position position="222"/>
    </location>
    <ligand>
        <name>shikimate</name>
        <dbReference type="ChEBI" id="CHEBI:36208"/>
    </ligand>
</feature>
<dbReference type="InterPro" id="IPR006151">
    <property type="entry name" value="Shikm_DH/Glu-tRNA_Rdtase"/>
</dbReference>
<keyword evidence="5 8" id="KW-0560">Oxidoreductase</keyword>
<dbReference type="FunFam" id="3.40.50.720:FF:000104">
    <property type="entry name" value="Shikimate dehydrogenase (NADP(+))"/>
    <property type="match status" value="1"/>
</dbReference>